<evidence type="ECO:0000313" key="2">
    <source>
        <dbReference type="EMBL" id="MBO0345594.1"/>
    </source>
</evidence>
<feature type="transmembrane region" description="Helical" evidence="1">
    <location>
        <begin position="379"/>
        <end position="400"/>
    </location>
</feature>
<evidence type="ECO:0000256" key="1">
    <source>
        <dbReference type="SAM" id="Phobius"/>
    </source>
</evidence>
<dbReference type="EMBL" id="JAFLNF010000004">
    <property type="protein sequence ID" value="MBO0345594.1"/>
    <property type="molecule type" value="Genomic_DNA"/>
</dbReference>
<dbReference type="Proteomes" id="UP000664779">
    <property type="component" value="Unassembled WGS sequence"/>
</dbReference>
<sequence>MLLAATIVLAVLMTAIYLFSPKLRTSRPWRAMVTPLASIIGSGFLVLGPILLHSYGAWAPLVMLGLCAAAYAFGSAIRFNIAFYDSREDGDAETLSHKMLEQISSWALAFAYFISVAYYLNLFGAFGLDMLPLEGDIWPRLLTSAVLALIVVVGWVKGFRSLETLEYASVTVKLAIIAGLLVGLGVFFGETVGSAGLLLHASNLTGWPALTLAFGLLITVQGFETSRYLGHEYKAELRIRSMRWAQILASVIYIAYILLIAYVFEADSLQLSETAIIDLMQVVSPVLPILLVAAALAAQFSAAIADTGGSGGLIMEASGGRVSERMSYLVLGLFALALTWTADIFEIITYASKAFAFYYLLQAAIACLSAYRSQRKARAAGFAGLVLLGVVIVIFGQSMAA</sequence>
<proteinExistence type="predicted"/>
<feature type="transmembrane region" description="Helical" evidence="1">
    <location>
        <begin position="204"/>
        <end position="223"/>
    </location>
</feature>
<feature type="transmembrane region" description="Helical" evidence="1">
    <location>
        <begin position="284"/>
        <end position="305"/>
    </location>
</feature>
<feature type="transmembrane region" description="Helical" evidence="1">
    <location>
        <begin position="137"/>
        <end position="156"/>
    </location>
</feature>
<keyword evidence="1" id="KW-1133">Transmembrane helix</keyword>
<dbReference type="RefSeq" id="WP_206940372.1">
    <property type="nucleotide sequence ID" value="NZ_JAFLNF010000004.1"/>
</dbReference>
<feature type="transmembrane region" description="Helical" evidence="1">
    <location>
        <begin position="168"/>
        <end position="189"/>
    </location>
</feature>
<keyword evidence="1" id="KW-0472">Membrane</keyword>
<protein>
    <submittedName>
        <fullName evidence="2">Amino acid permease</fullName>
    </submittedName>
</protein>
<name>A0A939J974_9HYPH</name>
<gene>
    <name evidence="2" type="ORF">J0X15_10220</name>
</gene>
<feature type="transmembrane region" description="Helical" evidence="1">
    <location>
        <begin position="354"/>
        <end position="372"/>
    </location>
</feature>
<feature type="transmembrane region" description="Helical" evidence="1">
    <location>
        <begin position="35"/>
        <end position="55"/>
    </location>
</feature>
<feature type="transmembrane region" description="Helical" evidence="1">
    <location>
        <begin position="244"/>
        <end position="264"/>
    </location>
</feature>
<accession>A0A939J974</accession>
<evidence type="ECO:0000313" key="3">
    <source>
        <dbReference type="Proteomes" id="UP000664779"/>
    </source>
</evidence>
<organism evidence="2 3">
    <name type="scientific">Roseibium limicola</name>
    <dbReference type="NCBI Taxonomy" id="2816037"/>
    <lineage>
        <taxon>Bacteria</taxon>
        <taxon>Pseudomonadati</taxon>
        <taxon>Pseudomonadota</taxon>
        <taxon>Alphaproteobacteria</taxon>
        <taxon>Hyphomicrobiales</taxon>
        <taxon>Stappiaceae</taxon>
        <taxon>Roseibium</taxon>
    </lineage>
</organism>
<keyword evidence="1" id="KW-0812">Transmembrane</keyword>
<comment type="caution">
    <text evidence="2">The sequence shown here is derived from an EMBL/GenBank/DDBJ whole genome shotgun (WGS) entry which is preliminary data.</text>
</comment>
<feature type="transmembrane region" description="Helical" evidence="1">
    <location>
        <begin position="6"/>
        <end position="23"/>
    </location>
</feature>
<dbReference type="Gene3D" id="1.20.1740.10">
    <property type="entry name" value="Amino acid/polyamine transporter I"/>
    <property type="match status" value="1"/>
</dbReference>
<keyword evidence="3" id="KW-1185">Reference proteome</keyword>
<feature type="transmembrane region" description="Helical" evidence="1">
    <location>
        <begin position="61"/>
        <end position="84"/>
    </location>
</feature>
<dbReference type="AlphaFoldDB" id="A0A939J974"/>
<feature type="transmembrane region" description="Helical" evidence="1">
    <location>
        <begin position="105"/>
        <end position="125"/>
    </location>
</feature>
<feature type="transmembrane region" description="Helical" evidence="1">
    <location>
        <begin position="326"/>
        <end position="348"/>
    </location>
</feature>
<reference evidence="2" key="1">
    <citation type="submission" date="2021-03" db="EMBL/GenBank/DDBJ databases">
        <title>Roseibium sp. CAU 1637 isolated from Incheon.</title>
        <authorList>
            <person name="Kim W."/>
        </authorList>
    </citation>
    <scope>NUCLEOTIDE SEQUENCE</scope>
    <source>
        <strain evidence="2">CAU 1637</strain>
    </source>
</reference>